<keyword evidence="1" id="KW-0479">Metal-binding</keyword>
<evidence type="ECO:0000313" key="7">
    <source>
        <dbReference type="Proteomes" id="UP000199518"/>
    </source>
</evidence>
<dbReference type="Pfam" id="PF01258">
    <property type="entry name" value="zf-dskA_traR"/>
    <property type="match status" value="1"/>
</dbReference>
<accession>A0A1I3QB12</accession>
<dbReference type="OrthoDB" id="9811543at2"/>
<dbReference type="Gene3D" id="1.20.120.910">
    <property type="entry name" value="DksA, coiled-coil domain"/>
    <property type="match status" value="1"/>
</dbReference>
<dbReference type="SUPFAM" id="SSF109635">
    <property type="entry name" value="DnaK suppressor protein DksA, alpha-hairpin domain"/>
    <property type="match status" value="1"/>
</dbReference>
<protein>
    <submittedName>
        <fullName evidence="6">DnaK suppressor protein</fullName>
    </submittedName>
</protein>
<reference evidence="7" key="1">
    <citation type="submission" date="2016-10" db="EMBL/GenBank/DDBJ databases">
        <authorList>
            <person name="Varghese N."/>
            <person name="Submissions S."/>
        </authorList>
    </citation>
    <scope>NUCLEOTIDE SEQUENCE [LARGE SCALE GENOMIC DNA]</scope>
    <source>
        <strain evidence="7">DSM 26348</strain>
    </source>
</reference>
<feature type="domain" description="Zinc finger DksA/TraR C4-type" evidence="5">
    <location>
        <begin position="77"/>
        <end position="112"/>
    </location>
</feature>
<dbReference type="PROSITE" id="PS01102">
    <property type="entry name" value="ZF_DKSA_1"/>
    <property type="match status" value="1"/>
</dbReference>
<sequence>MARKDALLRLHERLIEQRDDLRHKLSLPQTMQNDDVGGDSADLASHDVEKELESQLVSLESRELVRIEKAIEAIRNGTYGQCEHCGERIPVARLQALPHTSCCIECQRKFERRSSRTGEQVDWESAWEYQSRESDRDLTMRDIQFDAD</sequence>
<name>A0A1I3QB12_9PLAN</name>
<proteinExistence type="predicted"/>
<organism evidence="6 7">
    <name type="scientific">Planctomicrobium piriforme</name>
    <dbReference type="NCBI Taxonomy" id="1576369"/>
    <lineage>
        <taxon>Bacteria</taxon>
        <taxon>Pseudomonadati</taxon>
        <taxon>Planctomycetota</taxon>
        <taxon>Planctomycetia</taxon>
        <taxon>Planctomycetales</taxon>
        <taxon>Planctomycetaceae</taxon>
        <taxon>Planctomicrobium</taxon>
    </lineage>
</organism>
<dbReference type="PROSITE" id="PS51128">
    <property type="entry name" value="ZF_DKSA_2"/>
    <property type="match status" value="1"/>
</dbReference>
<evidence type="ECO:0000256" key="2">
    <source>
        <dbReference type="ARBA" id="ARBA00022771"/>
    </source>
</evidence>
<keyword evidence="3" id="KW-0862">Zinc</keyword>
<dbReference type="PANTHER" id="PTHR33823:SF4">
    <property type="entry name" value="GENERAL STRESS PROTEIN 16O"/>
    <property type="match status" value="1"/>
</dbReference>
<feature type="zinc finger region" description="dksA C4-type" evidence="4">
    <location>
        <begin position="82"/>
        <end position="106"/>
    </location>
</feature>
<evidence type="ECO:0000256" key="4">
    <source>
        <dbReference type="PROSITE-ProRule" id="PRU00510"/>
    </source>
</evidence>
<evidence type="ECO:0000313" key="6">
    <source>
        <dbReference type="EMBL" id="SFJ30316.1"/>
    </source>
</evidence>
<evidence type="ECO:0000256" key="3">
    <source>
        <dbReference type="ARBA" id="ARBA00022833"/>
    </source>
</evidence>
<evidence type="ECO:0000259" key="5">
    <source>
        <dbReference type="Pfam" id="PF01258"/>
    </source>
</evidence>
<keyword evidence="2" id="KW-0863">Zinc-finger</keyword>
<dbReference type="PRINTS" id="PR00618">
    <property type="entry name" value="DKSAZNFINGER"/>
</dbReference>
<dbReference type="PANTHER" id="PTHR33823">
    <property type="entry name" value="RNA POLYMERASE-BINDING TRANSCRIPTION FACTOR DKSA-RELATED"/>
    <property type="match status" value="1"/>
</dbReference>
<dbReference type="InterPro" id="IPR000962">
    <property type="entry name" value="Znf_DskA_TraR"/>
</dbReference>
<dbReference type="InterPro" id="IPR020460">
    <property type="entry name" value="Znf_C4-type_bac"/>
</dbReference>
<gene>
    <name evidence="6" type="ORF">SAMN05421753_1189</name>
</gene>
<dbReference type="InterPro" id="IPR037187">
    <property type="entry name" value="DnaK_N"/>
</dbReference>
<dbReference type="GO" id="GO:0008270">
    <property type="term" value="F:zinc ion binding"/>
    <property type="evidence" value="ECO:0007669"/>
    <property type="project" value="UniProtKB-KW"/>
</dbReference>
<dbReference type="SUPFAM" id="SSF57716">
    <property type="entry name" value="Glucocorticoid receptor-like (DNA-binding domain)"/>
    <property type="match status" value="1"/>
</dbReference>
<dbReference type="RefSeq" id="WP_092054654.1">
    <property type="nucleotide sequence ID" value="NZ_FOQD01000018.1"/>
</dbReference>
<dbReference type="STRING" id="1576369.SAMN05421753_1189"/>
<evidence type="ECO:0000256" key="1">
    <source>
        <dbReference type="ARBA" id="ARBA00022723"/>
    </source>
</evidence>
<dbReference type="InterPro" id="IPR020458">
    <property type="entry name" value="Znf_DskA_TraR_CS"/>
</dbReference>
<dbReference type="AlphaFoldDB" id="A0A1I3QB12"/>
<dbReference type="Proteomes" id="UP000199518">
    <property type="component" value="Unassembled WGS sequence"/>
</dbReference>
<dbReference type="EMBL" id="FOQD01000018">
    <property type="protein sequence ID" value="SFJ30316.1"/>
    <property type="molecule type" value="Genomic_DNA"/>
</dbReference>
<keyword evidence="7" id="KW-1185">Reference proteome</keyword>